<dbReference type="Proteomes" id="UP000541969">
    <property type="component" value="Unassembled WGS sequence"/>
</dbReference>
<feature type="transmembrane region" description="Helical" evidence="7">
    <location>
        <begin position="193"/>
        <end position="213"/>
    </location>
</feature>
<dbReference type="GO" id="GO:0005886">
    <property type="term" value="C:plasma membrane"/>
    <property type="evidence" value="ECO:0007669"/>
    <property type="project" value="UniProtKB-SubCell"/>
</dbReference>
<keyword evidence="5 7" id="KW-1133">Transmembrane helix</keyword>
<organism evidence="9 10">
    <name type="scientific">Petropleomorpha daqingensis</name>
    <dbReference type="NCBI Taxonomy" id="2026353"/>
    <lineage>
        <taxon>Bacteria</taxon>
        <taxon>Bacillati</taxon>
        <taxon>Actinomycetota</taxon>
        <taxon>Actinomycetes</taxon>
        <taxon>Geodermatophilales</taxon>
        <taxon>Geodermatophilaceae</taxon>
        <taxon>Petropleomorpha</taxon>
    </lineage>
</organism>
<keyword evidence="3" id="KW-1003">Cell membrane</keyword>
<proteinExistence type="inferred from homology"/>
<dbReference type="PANTHER" id="PTHR30151:SF38">
    <property type="entry name" value="ALIPHATIC SULFONATES TRANSPORT PERMEASE PROTEIN SSUC-RELATED"/>
    <property type="match status" value="1"/>
</dbReference>
<evidence type="ECO:0000256" key="4">
    <source>
        <dbReference type="ARBA" id="ARBA00022692"/>
    </source>
</evidence>
<dbReference type="GO" id="GO:0055085">
    <property type="term" value="P:transmembrane transport"/>
    <property type="evidence" value="ECO:0007669"/>
    <property type="project" value="InterPro"/>
</dbReference>
<keyword evidence="2 7" id="KW-0813">Transport</keyword>
<accession>A0A853C789</accession>
<sequence>MRILDSRWFKLTTRVLVVAAVLGLWQYVAVSGVLGRDAFPTMTGTMAELGRELQTSDLWQAVWDTVRGWGLGLLIGGSLAIVVGTLLGLNRFAYLSVIPVIEFLKTVPVIAILPLAIVVWGASLEMKVFIVAFGVFWPLTIQVIYGVRAVDPVVRDTAITLRLRGLRKFAGVTLPSAAPFIATGLRIAAAVGLILAVIAELIGGAPGLGLSILTSVNAGPSRLPATYAFILVTGIAGVVVTSLFAYAERRLLHWHETQRNNASRAA</sequence>
<keyword evidence="4 7" id="KW-0812">Transmembrane</keyword>
<feature type="transmembrane region" description="Helical" evidence="7">
    <location>
        <begin position="225"/>
        <end position="247"/>
    </location>
</feature>
<evidence type="ECO:0000256" key="5">
    <source>
        <dbReference type="ARBA" id="ARBA00022989"/>
    </source>
</evidence>
<feature type="domain" description="ABC transmembrane type-1" evidence="8">
    <location>
        <begin position="58"/>
        <end position="244"/>
    </location>
</feature>
<name>A0A853C789_9ACTN</name>
<feature type="transmembrane region" description="Helical" evidence="7">
    <location>
        <begin position="128"/>
        <end position="148"/>
    </location>
</feature>
<dbReference type="EMBL" id="JACBZT010000001">
    <property type="protein sequence ID" value="NYJ03890.1"/>
    <property type="molecule type" value="Genomic_DNA"/>
</dbReference>
<evidence type="ECO:0000256" key="3">
    <source>
        <dbReference type="ARBA" id="ARBA00022475"/>
    </source>
</evidence>
<keyword evidence="6 7" id="KW-0472">Membrane</keyword>
<reference evidence="9 10" key="1">
    <citation type="submission" date="2020-07" db="EMBL/GenBank/DDBJ databases">
        <title>Sequencing the genomes of 1000 actinobacteria strains.</title>
        <authorList>
            <person name="Klenk H.-P."/>
        </authorList>
    </citation>
    <scope>NUCLEOTIDE SEQUENCE [LARGE SCALE GENOMIC DNA]</scope>
    <source>
        <strain evidence="9 10">DSM 104001</strain>
    </source>
</reference>
<gene>
    <name evidence="9" type="ORF">GGQ55_000168</name>
</gene>
<dbReference type="PANTHER" id="PTHR30151">
    <property type="entry name" value="ALKANE SULFONATE ABC TRANSPORTER-RELATED, MEMBRANE SUBUNIT"/>
    <property type="match status" value="1"/>
</dbReference>
<feature type="transmembrane region" description="Helical" evidence="7">
    <location>
        <begin position="101"/>
        <end position="122"/>
    </location>
</feature>
<protein>
    <submittedName>
        <fullName evidence="9">ABC-type nitrate/sulfonate/bicarbonate transport system permease component</fullName>
    </submittedName>
</protein>
<evidence type="ECO:0000256" key="6">
    <source>
        <dbReference type="ARBA" id="ARBA00023136"/>
    </source>
</evidence>
<evidence type="ECO:0000256" key="1">
    <source>
        <dbReference type="ARBA" id="ARBA00004651"/>
    </source>
</evidence>
<comment type="subcellular location">
    <subcellularLocation>
        <location evidence="1 7">Cell membrane</location>
        <topology evidence="1 7">Multi-pass membrane protein</topology>
    </subcellularLocation>
</comment>
<evidence type="ECO:0000259" key="8">
    <source>
        <dbReference type="PROSITE" id="PS50928"/>
    </source>
</evidence>
<keyword evidence="10" id="KW-1185">Reference proteome</keyword>
<feature type="transmembrane region" description="Helical" evidence="7">
    <location>
        <begin position="68"/>
        <end position="89"/>
    </location>
</feature>
<comment type="similarity">
    <text evidence="7">Belongs to the binding-protein-dependent transport system permease family.</text>
</comment>
<comment type="caution">
    <text evidence="9">The sequence shown here is derived from an EMBL/GenBank/DDBJ whole genome shotgun (WGS) entry which is preliminary data.</text>
</comment>
<dbReference type="AlphaFoldDB" id="A0A853C789"/>
<evidence type="ECO:0000313" key="9">
    <source>
        <dbReference type="EMBL" id="NYJ03890.1"/>
    </source>
</evidence>
<dbReference type="Gene3D" id="1.10.3720.10">
    <property type="entry name" value="MetI-like"/>
    <property type="match status" value="1"/>
</dbReference>
<dbReference type="SUPFAM" id="SSF161098">
    <property type="entry name" value="MetI-like"/>
    <property type="match status" value="1"/>
</dbReference>
<dbReference type="Pfam" id="PF00528">
    <property type="entry name" value="BPD_transp_1"/>
    <property type="match status" value="1"/>
</dbReference>
<dbReference type="InterPro" id="IPR035906">
    <property type="entry name" value="MetI-like_sf"/>
</dbReference>
<dbReference type="RefSeq" id="WP_179714677.1">
    <property type="nucleotide sequence ID" value="NZ_JACBZT010000001.1"/>
</dbReference>
<dbReference type="CDD" id="cd06261">
    <property type="entry name" value="TM_PBP2"/>
    <property type="match status" value="1"/>
</dbReference>
<dbReference type="PROSITE" id="PS50928">
    <property type="entry name" value="ABC_TM1"/>
    <property type="match status" value="1"/>
</dbReference>
<dbReference type="InterPro" id="IPR000515">
    <property type="entry name" value="MetI-like"/>
</dbReference>
<evidence type="ECO:0000256" key="2">
    <source>
        <dbReference type="ARBA" id="ARBA00022448"/>
    </source>
</evidence>
<evidence type="ECO:0000256" key="7">
    <source>
        <dbReference type="RuleBase" id="RU363032"/>
    </source>
</evidence>
<evidence type="ECO:0000313" key="10">
    <source>
        <dbReference type="Proteomes" id="UP000541969"/>
    </source>
</evidence>